<evidence type="ECO:0000313" key="1">
    <source>
        <dbReference type="EMBL" id="CAF2133501.1"/>
    </source>
</evidence>
<protein>
    <submittedName>
        <fullName evidence="1">(rape) hypothetical protein</fullName>
    </submittedName>
</protein>
<reference evidence="1" key="1">
    <citation type="submission" date="2021-01" db="EMBL/GenBank/DDBJ databases">
        <authorList>
            <consortium name="Genoscope - CEA"/>
            <person name="William W."/>
        </authorList>
    </citation>
    <scope>NUCLEOTIDE SEQUENCE</scope>
</reference>
<name>A0A816W6V2_BRANA</name>
<dbReference type="EMBL" id="HG994357">
    <property type="protein sequence ID" value="CAF2133501.1"/>
    <property type="molecule type" value="Genomic_DNA"/>
</dbReference>
<feature type="non-terminal residue" evidence="1">
    <location>
        <position position="78"/>
    </location>
</feature>
<proteinExistence type="predicted"/>
<organism evidence="1">
    <name type="scientific">Brassica napus</name>
    <name type="common">Rape</name>
    <dbReference type="NCBI Taxonomy" id="3708"/>
    <lineage>
        <taxon>Eukaryota</taxon>
        <taxon>Viridiplantae</taxon>
        <taxon>Streptophyta</taxon>
        <taxon>Embryophyta</taxon>
        <taxon>Tracheophyta</taxon>
        <taxon>Spermatophyta</taxon>
        <taxon>Magnoliopsida</taxon>
        <taxon>eudicotyledons</taxon>
        <taxon>Gunneridae</taxon>
        <taxon>Pentapetalae</taxon>
        <taxon>rosids</taxon>
        <taxon>malvids</taxon>
        <taxon>Brassicales</taxon>
        <taxon>Brassicaceae</taxon>
        <taxon>Brassiceae</taxon>
        <taxon>Brassica</taxon>
    </lineage>
</organism>
<dbReference type="AlphaFoldDB" id="A0A816W6V2"/>
<accession>A0A816W6V2</accession>
<dbReference type="Proteomes" id="UP001295469">
    <property type="component" value="Chromosome A03"/>
</dbReference>
<sequence>SQRFCSPTSNLGAIPTPPESDYIDYGKSETLRKVVNSWPMCLMASTMIQSSVNAHWLNTFRLNITDSVNPRRLELFLQ</sequence>
<gene>
    <name evidence="1" type="ORF">DARMORV10_A03P65260.1</name>
</gene>